<name>L9XIA2_9EURY</name>
<organism evidence="2 3">
    <name type="scientific">Natronolimnohabitans innermongolicus JCM 12255</name>
    <dbReference type="NCBI Taxonomy" id="1227499"/>
    <lineage>
        <taxon>Archaea</taxon>
        <taxon>Methanobacteriati</taxon>
        <taxon>Methanobacteriota</taxon>
        <taxon>Stenosarchaea group</taxon>
        <taxon>Halobacteria</taxon>
        <taxon>Halobacteriales</taxon>
        <taxon>Natrialbaceae</taxon>
        <taxon>Natronolimnohabitans</taxon>
    </lineage>
</organism>
<evidence type="ECO:0000256" key="1">
    <source>
        <dbReference type="SAM" id="Phobius"/>
    </source>
</evidence>
<dbReference type="RefSeq" id="WP_007257989.1">
    <property type="nucleotide sequence ID" value="NZ_AOHZ01000015.1"/>
</dbReference>
<keyword evidence="3" id="KW-1185">Reference proteome</keyword>
<feature type="transmembrane region" description="Helical" evidence="1">
    <location>
        <begin position="38"/>
        <end position="55"/>
    </location>
</feature>
<protein>
    <submittedName>
        <fullName evidence="2">Uncharacterized protein</fullName>
    </submittedName>
</protein>
<dbReference type="AlphaFoldDB" id="L9XIA2"/>
<accession>L9XIA2</accession>
<reference evidence="2 3" key="1">
    <citation type="journal article" date="2014" name="PLoS Genet.">
        <title>Phylogenetically driven sequencing of extremely halophilic archaea reveals strategies for static and dynamic osmo-response.</title>
        <authorList>
            <person name="Becker E.A."/>
            <person name="Seitzer P.M."/>
            <person name="Tritt A."/>
            <person name="Larsen D."/>
            <person name="Krusor M."/>
            <person name="Yao A.I."/>
            <person name="Wu D."/>
            <person name="Madern D."/>
            <person name="Eisen J.A."/>
            <person name="Darling A.E."/>
            <person name="Facciotti M.T."/>
        </authorList>
    </citation>
    <scope>NUCLEOTIDE SEQUENCE [LARGE SCALE GENOMIC DNA]</scope>
    <source>
        <strain evidence="2 3">JCM 12255</strain>
    </source>
</reference>
<sequence>MTIRRTLVWVTVTLFLTVLVLILAVFTVLSVMDGSFDTELLLAWIFILLAVKILFQSRRSPTADATAD</sequence>
<gene>
    <name evidence="2" type="ORF">C493_03395</name>
</gene>
<evidence type="ECO:0000313" key="3">
    <source>
        <dbReference type="Proteomes" id="UP000011602"/>
    </source>
</evidence>
<dbReference type="Proteomes" id="UP000011602">
    <property type="component" value="Unassembled WGS sequence"/>
</dbReference>
<comment type="caution">
    <text evidence="2">The sequence shown here is derived from an EMBL/GenBank/DDBJ whole genome shotgun (WGS) entry which is preliminary data.</text>
</comment>
<feature type="transmembrane region" description="Helical" evidence="1">
    <location>
        <begin position="7"/>
        <end position="32"/>
    </location>
</feature>
<keyword evidence="1" id="KW-1133">Transmembrane helix</keyword>
<evidence type="ECO:0000313" key="2">
    <source>
        <dbReference type="EMBL" id="ELY61131.1"/>
    </source>
</evidence>
<keyword evidence="1" id="KW-0812">Transmembrane</keyword>
<keyword evidence="1" id="KW-0472">Membrane</keyword>
<proteinExistence type="predicted"/>
<dbReference type="EMBL" id="AOHZ01000015">
    <property type="protein sequence ID" value="ELY61131.1"/>
    <property type="molecule type" value="Genomic_DNA"/>
</dbReference>